<keyword evidence="4" id="KW-1185">Reference proteome</keyword>
<proteinExistence type="predicted"/>
<comment type="caution">
    <text evidence="2">The sequence shown here is derived from an EMBL/GenBank/DDBJ whole genome shotgun (WGS) entry which is preliminary data.</text>
</comment>
<dbReference type="AlphaFoldDB" id="A0A2M9YLU4"/>
<dbReference type="InterPro" id="IPR025438">
    <property type="entry name" value="DUF4180"/>
</dbReference>
<dbReference type="EMBL" id="NPDU01000003">
    <property type="protein sequence ID" value="PJZ63675.1"/>
    <property type="molecule type" value="Genomic_DNA"/>
</dbReference>
<reference evidence="4 5" key="1">
    <citation type="submission" date="2017-07" db="EMBL/GenBank/DDBJ databases">
        <title>Leptospira spp. isolated from tropical soils.</title>
        <authorList>
            <person name="Thibeaux R."/>
            <person name="Iraola G."/>
            <person name="Ferres I."/>
            <person name="Bierque E."/>
            <person name="Girault D."/>
            <person name="Soupe-Gilbert M.-E."/>
            <person name="Picardeau M."/>
            <person name="Goarant C."/>
        </authorList>
    </citation>
    <scope>NUCLEOTIDE SEQUENCE [LARGE SCALE GENOMIC DNA]</scope>
    <source>
        <strain evidence="2 5">FH2-B-C1</strain>
        <strain evidence="3 4">FH2-B-D1</strain>
    </source>
</reference>
<dbReference type="Proteomes" id="UP000232149">
    <property type="component" value="Unassembled WGS sequence"/>
</dbReference>
<name>A0A2M9YLU4_9LEPT</name>
<organism evidence="2 5">
    <name type="scientific">Leptospira adleri</name>
    <dbReference type="NCBI Taxonomy" id="2023186"/>
    <lineage>
        <taxon>Bacteria</taxon>
        <taxon>Pseudomonadati</taxon>
        <taxon>Spirochaetota</taxon>
        <taxon>Spirochaetia</taxon>
        <taxon>Leptospirales</taxon>
        <taxon>Leptospiraceae</taxon>
        <taxon>Leptospira</taxon>
    </lineage>
</organism>
<evidence type="ECO:0000313" key="2">
    <source>
        <dbReference type="EMBL" id="PJZ52504.1"/>
    </source>
</evidence>
<feature type="domain" description="DUF4180" evidence="1">
    <location>
        <begin position="23"/>
        <end position="110"/>
    </location>
</feature>
<protein>
    <recommendedName>
        <fullName evidence="1">DUF4180 domain-containing protein</fullName>
    </recommendedName>
</protein>
<evidence type="ECO:0000313" key="5">
    <source>
        <dbReference type="Proteomes" id="UP000232188"/>
    </source>
</evidence>
<gene>
    <name evidence="3" type="ORF">CH376_02200</name>
    <name evidence="2" type="ORF">CH380_15185</name>
</gene>
<evidence type="ECO:0000313" key="4">
    <source>
        <dbReference type="Proteomes" id="UP000232149"/>
    </source>
</evidence>
<dbReference type="EMBL" id="NPDV01000013">
    <property type="protein sequence ID" value="PJZ52504.1"/>
    <property type="molecule type" value="Genomic_DNA"/>
</dbReference>
<dbReference type="Proteomes" id="UP000232188">
    <property type="component" value="Unassembled WGS sequence"/>
</dbReference>
<evidence type="ECO:0000313" key="3">
    <source>
        <dbReference type="EMBL" id="PJZ63675.1"/>
    </source>
</evidence>
<dbReference type="Pfam" id="PF13788">
    <property type="entry name" value="DUF4180"/>
    <property type="match status" value="1"/>
</dbReference>
<accession>A0A2M9YLU4</accession>
<evidence type="ECO:0000259" key="1">
    <source>
        <dbReference type="Pfam" id="PF13788"/>
    </source>
</evidence>
<dbReference type="RefSeq" id="WP_100786596.1">
    <property type="nucleotide sequence ID" value="NZ_NPDU01000003.1"/>
</dbReference>
<sequence length="113" mass="13103">MKEIMTEKGMFALFQEGEIYLEDPNSFLEAAYSTSSETMIFSKSNFHEKFYDLRSGFAGEILQKIANYKLRMIILGDFSEYNSKSFQDFIYESNQSGKVIFASDLEEALKLLR</sequence>